<accession>K0SAS2</accession>
<keyword evidence="3" id="KW-1185">Reference proteome</keyword>
<reference evidence="2 3" key="1">
    <citation type="journal article" date="2012" name="Genome Biol.">
        <title>Genome and low-iron response of an oceanic diatom adapted to chronic iron limitation.</title>
        <authorList>
            <person name="Lommer M."/>
            <person name="Specht M."/>
            <person name="Roy A.S."/>
            <person name="Kraemer L."/>
            <person name="Andreson R."/>
            <person name="Gutowska M.A."/>
            <person name="Wolf J."/>
            <person name="Bergner S.V."/>
            <person name="Schilhabel M.B."/>
            <person name="Klostermeier U.C."/>
            <person name="Beiko R.G."/>
            <person name="Rosenstiel P."/>
            <person name="Hippler M."/>
            <person name="Laroche J."/>
        </authorList>
    </citation>
    <scope>NUCLEOTIDE SEQUENCE [LARGE SCALE GENOMIC DNA]</scope>
    <source>
        <strain evidence="2 3">CCMP1005</strain>
    </source>
</reference>
<dbReference type="OrthoDB" id="10641956at2759"/>
<name>K0SAS2_THAOC</name>
<protein>
    <submittedName>
        <fullName evidence="2">Uncharacterized protein</fullName>
    </submittedName>
</protein>
<evidence type="ECO:0000313" key="2">
    <source>
        <dbReference type="EMBL" id="EJK55842.1"/>
    </source>
</evidence>
<feature type="compositionally biased region" description="Polar residues" evidence="1">
    <location>
        <begin position="131"/>
        <end position="145"/>
    </location>
</feature>
<gene>
    <name evidence="2" type="ORF">THAOC_24375</name>
</gene>
<sequence>CSSNSGAPDRDERVVEHAPVPLHDELVGAGDEVEVVPLVEHADDVAAEEVAGAAGAQAPPVDLLGRVDTRTESTVHGEYLVLDNGRQAQVVEDLRAVPPHVDASVLPEALVLRVGELSVLRAFIEASQSSSQTTPPAARQYASSAHSRRTTRYPVGVPDLERQQEQEGLHRVVAPVDEVAEEEVVLVGALAAHLEELDEVVELAVYVSAYLSSRRGIREGGRSLYVVVAQPTG</sequence>
<feature type="region of interest" description="Disordered" evidence="1">
    <location>
        <begin position="131"/>
        <end position="152"/>
    </location>
</feature>
<proteinExistence type="predicted"/>
<organism evidence="2 3">
    <name type="scientific">Thalassiosira oceanica</name>
    <name type="common">Marine diatom</name>
    <dbReference type="NCBI Taxonomy" id="159749"/>
    <lineage>
        <taxon>Eukaryota</taxon>
        <taxon>Sar</taxon>
        <taxon>Stramenopiles</taxon>
        <taxon>Ochrophyta</taxon>
        <taxon>Bacillariophyta</taxon>
        <taxon>Coscinodiscophyceae</taxon>
        <taxon>Thalassiosirophycidae</taxon>
        <taxon>Thalassiosirales</taxon>
        <taxon>Thalassiosiraceae</taxon>
        <taxon>Thalassiosira</taxon>
    </lineage>
</organism>
<feature type="non-terminal residue" evidence="2">
    <location>
        <position position="1"/>
    </location>
</feature>
<evidence type="ECO:0000313" key="3">
    <source>
        <dbReference type="Proteomes" id="UP000266841"/>
    </source>
</evidence>
<dbReference type="EMBL" id="AGNL01033070">
    <property type="protein sequence ID" value="EJK55842.1"/>
    <property type="molecule type" value="Genomic_DNA"/>
</dbReference>
<dbReference type="Proteomes" id="UP000266841">
    <property type="component" value="Unassembled WGS sequence"/>
</dbReference>
<comment type="caution">
    <text evidence="2">The sequence shown here is derived from an EMBL/GenBank/DDBJ whole genome shotgun (WGS) entry which is preliminary data.</text>
</comment>
<dbReference type="AlphaFoldDB" id="K0SAS2"/>
<evidence type="ECO:0000256" key="1">
    <source>
        <dbReference type="SAM" id="MobiDB-lite"/>
    </source>
</evidence>